<gene>
    <name evidence="1" type="ORF">IQ215_06290</name>
</gene>
<comment type="caution">
    <text evidence="1">The sequence shown here is derived from an EMBL/GenBank/DDBJ whole genome shotgun (WGS) entry which is preliminary data.</text>
</comment>
<sequence>MSSQSQDIFSENYYSLDNYLQLIYIALLSLEIDHKITTIPKNKTDLNFVITSVIKIIKKSDELIYRAVSLWEQINSSDNKEYYGIVKKYLETFNQLLNVNGKITINLEEKDISIIAFKMLTDLLFYSSMSGERLLRNKLELLFDLKVEQEENNEV</sequence>
<dbReference type="InterPro" id="IPR021399">
    <property type="entry name" value="DUF3038"/>
</dbReference>
<dbReference type="Proteomes" id="UP000654604">
    <property type="component" value="Unassembled WGS sequence"/>
</dbReference>
<accession>A0ABR9V345</accession>
<evidence type="ECO:0000313" key="1">
    <source>
        <dbReference type="EMBL" id="MBE9222302.1"/>
    </source>
</evidence>
<protein>
    <submittedName>
        <fullName evidence="1">DUF3038 domain-containing protein</fullName>
    </submittedName>
</protein>
<evidence type="ECO:0000313" key="2">
    <source>
        <dbReference type="Proteomes" id="UP000654604"/>
    </source>
</evidence>
<dbReference type="EMBL" id="JADEWC010000010">
    <property type="protein sequence ID" value="MBE9222302.1"/>
    <property type="molecule type" value="Genomic_DNA"/>
</dbReference>
<dbReference type="RefSeq" id="WP_193800461.1">
    <property type="nucleotide sequence ID" value="NZ_JADEWC010000010.1"/>
</dbReference>
<keyword evidence="2" id="KW-1185">Reference proteome</keyword>
<proteinExistence type="predicted"/>
<dbReference type="Pfam" id="PF11237">
    <property type="entry name" value="DUF3038"/>
    <property type="match status" value="1"/>
</dbReference>
<organism evidence="1 2">
    <name type="scientific">Cyanobacterium stanieri LEGE 03274</name>
    <dbReference type="NCBI Taxonomy" id="1828756"/>
    <lineage>
        <taxon>Bacteria</taxon>
        <taxon>Bacillati</taxon>
        <taxon>Cyanobacteriota</taxon>
        <taxon>Cyanophyceae</taxon>
        <taxon>Oscillatoriophycideae</taxon>
        <taxon>Chroococcales</taxon>
        <taxon>Geminocystaceae</taxon>
        <taxon>Cyanobacterium</taxon>
    </lineage>
</organism>
<reference evidence="1 2" key="1">
    <citation type="submission" date="2020-10" db="EMBL/GenBank/DDBJ databases">
        <authorList>
            <person name="Castelo-Branco R."/>
            <person name="Eusebio N."/>
            <person name="Adriana R."/>
            <person name="Vieira A."/>
            <person name="Brugerolle De Fraissinette N."/>
            <person name="Rezende De Castro R."/>
            <person name="Schneider M.P."/>
            <person name="Vasconcelos V."/>
            <person name="Leao P.N."/>
        </authorList>
    </citation>
    <scope>NUCLEOTIDE SEQUENCE [LARGE SCALE GENOMIC DNA]</scope>
    <source>
        <strain evidence="1 2">LEGE 03274</strain>
    </source>
</reference>
<name>A0ABR9V345_9CHRO</name>